<organism evidence="2 3">
    <name type="scientific">Byssochlamys spectabilis (strain No. 5 / NBRC 109023)</name>
    <name type="common">Paecilomyces variotii</name>
    <dbReference type="NCBI Taxonomy" id="1356009"/>
    <lineage>
        <taxon>Eukaryota</taxon>
        <taxon>Fungi</taxon>
        <taxon>Dikarya</taxon>
        <taxon>Ascomycota</taxon>
        <taxon>Pezizomycotina</taxon>
        <taxon>Eurotiomycetes</taxon>
        <taxon>Eurotiomycetidae</taxon>
        <taxon>Eurotiales</taxon>
        <taxon>Thermoascaceae</taxon>
        <taxon>Paecilomyces</taxon>
    </lineage>
</organism>
<dbReference type="InterPro" id="IPR035994">
    <property type="entry name" value="Nucleoside_phosphorylase_sf"/>
</dbReference>
<dbReference type="InterPro" id="IPR007111">
    <property type="entry name" value="NACHT_NTPase"/>
</dbReference>
<dbReference type="InterPro" id="IPR053137">
    <property type="entry name" value="NLR-like"/>
</dbReference>
<dbReference type="InterPro" id="IPR004155">
    <property type="entry name" value="PBS_lyase_HEAT"/>
</dbReference>
<dbReference type="PANTHER" id="PTHR46082:SF6">
    <property type="entry name" value="AAA+ ATPASE DOMAIN-CONTAINING PROTEIN-RELATED"/>
    <property type="match status" value="1"/>
</dbReference>
<dbReference type="GO" id="GO:0003824">
    <property type="term" value="F:catalytic activity"/>
    <property type="evidence" value="ECO:0007669"/>
    <property type="project" value="InterPro"/>
</dbReference>
<evidence type="ECO:0000313" key="2">
    <source>
        <dbReference type="EMBL" id="GAE00197.1"/>
    </source>
</evidence>
<dbReference type="SMART" id="SM00567">
    <property type="entry name" value="EZ_HEAT"/>
    <property type="match status" value="8"/>
</dbReference>
<evidence type="ECO:0000313" key="3">
    <source>
        <dbReference type="Proteomes" id="UP000018001"/>
    </source>
</evidence>
<dbReference type="InterPro" id="IPR055496">
    <property type="entry name" value="DUF7068"/>
</dbReference>
<feature type="domain" description="NACHT" evidence="1">
    <location>
        <begin position="419"/>
        <end position="547"/>
    </location>
</feature>
<dbReference type="SUPFAM" id="SSF52540">
    <property type="entry name" value="P-loop containing nucleoside triphosphate hydrolases"/>
    <property type="match status" value="1"/>
</dbReference>
<protein>
    <recommendedName>
        <fullName evidence="1">NACHT domain-containing protein</fullName>
    </recommendedName>
</protein>
<dbReference type="InParanoid" id="V5GDN3"/>
<dbReference type="Proteomes" id="UP000018001">
    <property type="component" value="Unassembled WGS sequence"/>
</dbReference>
<sequence>MRPQNRNGFEIAIVCALTLEADTVESLLDERYDKFGQVYGKQLGDPNAYITGRIGQHHVVICILPGMGKASAASAAASLRFSYTRIQLALVVGICGGFPSRDADIRLGDIIISDSVIQYDLGRQYPDGFQRKCDVKDILGRPSQEIRALLNGLKGHTTRQELQNRTYHHLRTVQLKLGRKWKYPGIEHDARSADLNCHGYYLRDAEVKCICFECNSGSDSISDDTLEAVKPCIYTGTIASADTVMKSGEHRNQIAQEEGVLGFEMEGAGVWDNFPCIIIKGVCDYADVQKNKIWQDYAAATAASGAKAFLEYWPRHSEPLSFISRSPRSKMPDHLRHYYTTAGRLHIQRISGELLPMDQCYINLAIVEHIAKTDSARQSSPFSLFERLKVRTVSQEKQVSLPRLFEPRKRSDGTSITPKRILVQGRAGIGKTTLCKKIVNDFLRHELWEQLFDLLLWIPLRRLKGKAHAEYTLVNVFHHIYFPELEDGRDLARDLWETVQDPIQKTRTLFVLDGLDEISQEWDPETPMRNILVRLLDHPQVIITSRPYGLNLGRLESFDLELETVGFNVDQVEAYIANTVKHDLIKADGILAFVRSHTLIQGLVRIPVQLDALCYSWGRSFMPGSESKTMTTLYQAITLKLWQKDVLQLEPGDLKGLTEYKIQHLPDSEITKLMSDERELLESIAFIGLCNDIIEFSDTDRHRVYDCLKQQRSRLPCEADTTLKRSSFLHTSDKEVIEQDRSYHFLHLTFQEFFAACYFEFLQQNKYNSRYDILWRFTAGLLQVDEGSVQAFLQELEAEPRDLLGPVHQRLLMHCLSEVIPDQEGALNCRAKIEEHLSQWLQFECDYLQSIWLGRESECPDHLLEGLLHRPQGVKREVLGDLRTRQNMSARLLETLAQLLKDNDWKVRYEAAAALGQQSALPTAILETLAQLLKDNNSIVRYEAAAALGQQSVLPTVILETLAQLLKDNNWKVRYKATATLGQQSTLPIAILETLAQLLKDNNWKVRYEAAAALGQQSALPPAILETLAQLLKDDDSIIRSNIIAGLGQQSALPTAILETLAQLLKDNDSIVRSDAAAALGRQSALPPAILETLAQLLKDNDLIVRIEAAAALGQQSALPIAYPETLAQLLKDDNLTVRIEAATTLGQSSALPPAILETLAQLLKDNDLIVRIEAAAALGQQSALPIAYPETLAQLLKDDNLTLFLKH</sequence>
<dbReference type="InterPro" id="IPR016024">
    <property type="entry name" value="ARM-type_fold"/>
</dbReference>
<dbReference type="GO" id="GO:0009116">
    <property type="term" value="P:nucleoside metabolic process"/>
    <property type="evidence" value="ECO:0007669"/>
    <property type="project" value="InterPro"/>
</dbReference>
<gene>
    <name evidence="2" type="ORF">PVAR5_8935</name>
</gene>
<dbReference type="InterPro" id="IPR027417">
    <property type="entry name" value="P-loop_NTPase"/>
</dbReference>
<dbReference type="Pfam" id="PF01048">
    <property type="entry name" value="PNP_UDP_1"/>
    <property type="match status" value="1"/>
</dbReference>
<proteinExistence type="predicted"/>
<dbReference type="OrthoDB" id="427518at2759"/>
<name>V5GDN3_BYSSN</name>
<dbReference type="PROSITE" id="PS50837">
    <property type="entry name" value="NACHT"/>
    <property type="match status" value="1"/>
</dbReference>
<dbReference type="InterPro" id="IPR000225">
    <property type="entry name" value="Armadillo"/>
</dbReference>
<dbReference type="AlphaFoldDB" id="V5GDN3"/>
<dbReference type="InterPro" id="IPR011989">
    <property type="entry name" value="ARM-like"/>
</dbReference>
<dbReference type="PANTHER" id="PTHR46082">
    <property type="entry name" value="ATP/GTP-BINDING PROTEIN-RELATED"/>
    <property type="match status" value="1"/>
</dbReference>
<keyword evidence="3" id="KW-1185">Reference proteome</keyword>
<dbReference type="eggNOG" id="KOG2029">
    <property type="taxonomic scope" value="Eukaryota"/>
</dbReference>
<dbReference type="HOGENOM" id="CLU_003640_0_0_1"/>
<accession>V5GDN3</accession>
<dbReference type="SUPFAM" id="SSF53167">
    <property type="entry name" value="Purine and uridine phosphorylases"/>
    <property type="match status" value="1"/>
</dbReference>
<dbReference type="Gene3D" id="1.25.10.10">
    <property type="entry name" value="Leucine-rich Repeat Variant"/>
    <property type="match status" value="2"/>
</dbReference>
<dbReference type="EMBL" id="BAUL01000384">
    <property type="protein sequence ID" value="GAE00197.1"/>
    <property type="molecule type" value="Genomic_DNA"/>
</dbReference>
<evidence type="ECO:0000259" key="1">
    <source>
        <dbReference type="PROSITE" id="PS50837"/>
    </source>
</evidence>
<dbReference type="SUPFAM" id="SSF48371">
    <property type="entry name" value="ARM repeat"/>
    <property type="match status" value="2"/>
</dbReference>
<dbReference type="Pfam" id="PF05729">
    <property type="entry name" value="NACHT"/>
    <property type="match status" value="1"/>
</dbReference>
<dbReference type="Pfam" id="PF23238">
    <property type="entry name" value="DUF7068"/>
    <property type="match status" value="1"/>
</dbReference>
<dbReference type="Gene3D" id="3.40.50.1580">
    <property type="entry name" value="Nucleoside phosphorylase domain"/>
    <property type="match status" value="1"/>
</dbReference>
<reference evidence="3" key="1">
    <citation type="journal article" date="2014" name="Genome Announc.">
        <title>Draft genome sequence of the formaldehyde-resistant fungus Byssochlamys spectabilis No. 5 (anamorph Paecilomyces variotii No. 5) (NBRC109023).</title>
        <authorList>
            <person name="Oka T."/>
            <person name="Ekino K."/>
            <person name="Fukuda K."/>
            <person name="Nomura Y."/>
        </authorList>
    </citation>
    <scope>NUCLEOTIDE SEQUENCE [LARGE SCALE GENOMIC DNA]</scope>
    <source>
        <strain evidence="3">No. 5 / NBRC 109023</strain>
    </source>
</reference>
<comment type="caution">
    <text evidence="2">The sequence shown here is derived from an EMBL/GenBank/DDBJ whole genome shotgun (WGS) entry which is preliminary data.</text>
</comment>
<dbReference type="Gene3D" id="3.40.50.300">
    <property type="entry name" value="P-loop containing nucleotide triphosphate hydrolases"/>
    <property type="match status" value="1"/>
</dbReference>
<dbReference type="Pfam" id="PF13646">
    <property type="entry name" value="HEAT_2"/>
    <property type="match status" value="3"/>
</dbReference>
<dbReference type="InterPro" id="IPR000845">
    <property type="entry name" value="Nucleoside_phosphorylase_d"/>
</dbReference>
<dbReference type="SMART" id="SM00185">
    <property type="entry name" value="ARM"/>
    <property type="match status" value="4"/>
</dbReference>